<accession>A0A164XEJ9</accession>
<proteinExistence type="predicted"/>
<dbReference type="Proteomes" id="UP000076858">
    <property type="component" value="Unassembled WGS sequence"/>
</dbReference>
<protein>
    <submittedName>
        <fullName evidence="1">Uncharacterized protein</fullName>
    </submittedName>
</protein>
<organism evidence="1 2">
    <name type="scientific">Daphnia magna</name>
    <dbReference type="NCBI Taxonomy" id="35525"/>
    <lineage>
        <taxon>Eukaryota</taxon>
        <taxon>Metazoa</taxon>
        <taxon>Ecdysozoa</taxon>
        <taxon>Arthropoda</taxon>
        <taxon>Crustacea</taxon>
        <taxon>Branchiopoda</taxon>
        <taxon>Diplostraca</taxon>
        <taxon>Cladocera</taxon>
        <taxon>Anomopoda</taxon>
        <taxon>Daphniidae</taxon>
        <taxon>Daphnia</taxon>
    </lineage>
</organism>
<comment type="caution">
    <text evidence="1">The sequence shown here is derived from an EMBL/GenBank/DDBJ whole genome shotgun (WGS) entry which is preliminary data.</text>
</comment>
<name>A0A164XEJ9_9CRUS</name>
<dbReference type="EMBL" id="LRGB01001005">
    <property type="protein sequence ID" value="KZS14143.1"/>
    <property type="molecule type" value="Genomic_DNA"/>
</dbReference>
<evidence type="ECO:0000313" key="1">
    <source>
        <dbReference type="EMBL" id="KZS14143.1"/>
    </source>
</evidence>
<keyword evidence="2" id="KW-1185">Reference proteome</keyword>
<sequence>MSKDKGIKKKIFMRLRRVGTSYLFIGRSAIASPNADYSVQKKRWQMLEMEQRYRRWISLDAMQCCRPITN</sequence>
<gene>
    <name evidence="1" type="ORF">APZ42_020834</name>
</gene>
<reference evidence="1 2" key="1">
    <citation type="submission" date="2016-03" db="EMBL/GenBank/DDBJ databases">
        <title>EvidentialGene: Evidence-directed Construction of Genes on Genomes.</title>
        <authorList>
            <person name="Gilbert D.G."/>
            <person name="Choi J.-H."/>
            <person name="Mockaitis K."/>
            <person name="Colbourne J."/>
            <person name="Pfrender M."/>
        </authorList>
    </citation>
    <scope>NUCLEOTIDE SEQUENCE [LARGE SCALE GENOMIC DNA]</scope>
    <source>
        <strain evidence="1 2">Xinb3</strain>
        <tissue evidence="1">Complete organism</tissue>
    </source>
</reference>
<dbReference type="AlphaFoldDB" id="A0A164XEJ9"/>
<evidence type="ECO:0000313" key="2">
    <source>
        <dbReference type="Proteomes" id="UP000076858"/>
    </source>
</evidence>